<dbReference type="GO" id="GO:0006606">
    <property type="term" value="P:protein import into nucleus"/>
    <property type="evidence" value="ECO:0007669"/>
    <property type="project" value="TreeGrafter"/>
</dbReference>
<name>A0AAV1B4C7_VICFA</name>
<evidence type="ECO:0000313" key="3">
    <source>
        <dbReference type="Proteomes" id="UP001157006"/>
    </source>
</evidence>
<keyword evidence="3" id="KW-1185">Reference proteome</keyword>
<feature type="region of interest" description="Disordered" evidence="1">
    <location>
        <begin position="969"/>
        <end position="990"/>
    </location>
</feature>
<dbReference type="Proteomes" id="UP001157006">
    <property type="component" value="Chromosome 6"/>
</dbReference>
<dbReference type="PANTHER" id="PTHR31431:SF1">
    <property type="entry name" value="NUCLEOPORIN NUP188"/>
    <property type="match status" value="1"/>
</dbReference>
<proteinExistence type="predicted"/>
<dbReference type="GO" id="GO:0017056">
    <property type="term" value="F:structural constituent of nuclear pore"/>
    <property type="evidence" value="ECO:0007669"/>
    <property type="project" value="InterPro"/>
</dbReference>
<dbReference type="GO" id="GO:0006405">
    <property type="term" value="P:RNA export from nucleus"/>
    <property type="evidence" value="ECO:0007669"/>
    <property type="project" value="TreeGrafter"/>
</dbReference>
<dbReference type="InterPro" id="IPR044840">
    <property type="entry name" value="Nup188"/>
</dbReference>
<reference evidence="2 3" key="1">
    <citation type="submission" date="2023-01" db="EMBL/GenBank/DDBJ databases">
        <authorList>
            <person name="Kreplak J."/>
        </authorList>
    </citation>
    <scope>NUCLEOTIDE SEQUENCE [LARGE SCALE GENOMIC DNA]</scope>
</reference>
<accession>A0AAV1B4C7</accession>
<dbReference type="EMBL" id="OX451741">
    <property type="protein sequence ID" value="CAI8617181.1"/>
    <property type="molecule type" value="Genomic_DNA"/>
</dbReference>
<dbReference type="PANTHER" id="PTHR31431">
    <property type="entry name" value="NUCLEOPORIN NUP188 HOMOLOG"/>
    <property type="match status" value="1"/>
</dbReference>
<evidence type="ECO:0008006" key="4">
    <source>
        <dbReference type="Google" id="ProtNLM"/>
    </source>
</evidence>
<feature type="compositionally biased region" description="Basic and acidic residues" evidence="1">
    <location>
        <begin position="973"/>
        <end position="986"/>
    </location>
</feature>
<evidence type="ECO:0000313" key="2">
    <source>
        <dbReference type="EMBL" id="CAI8617181.1"/>
    </source>
</evidence>
<sequence>MADTSSVDTSLWWDSFTLLFTELENSSLSSDLPLNLAKKLKDNHAWFLNALSCFKPPNQKSKEALNSKKLKIGSQQLTIQSLLKDKALQISSCLLLDEVQSYIVVERFIEHNSAAADSTAPEFLHTILIQYYKERQCLLKCIRWILMRAIYNGPVSENNSVKEEAKELFHDGLESKLVSFLEGLLSCSYPEQMDVDLFTLWAEETLIEDNLVLDILFLAYYDPFCKCGSGIWKKFGSIYKGILAGEYNLGKLSITSEAQQLSYYVKVQLLLILLQTLNLENLLQMVHDETPYREGAYTFSFTDVQEMDTLVSTFSGFEMNEAGPLVLAWAVFLYLLSTLPGNDGNNELMEIDHVGYVRQAFEAGSLHYCLEILQCDILKDYDGPVSGYRSVLRTFISAFIASYEINLQPEDSNSALILDIICKIYRGEESLCIQFWDKGSFIDGPIRSLLCNIESEFPFRTVELVKLLSSLCEGTWPAECVYTFLDRSVGISSLFEISSDLLANDVYHILEAQQAVQVPGIEGLFVPSGTRGRVLKVVGEKTSLVRWELPPSGVYVLLLHLAQNMHLNNKEEVFFTLDLLNRLVSFNTAVCYAMMDISNSMQFHDIRLENEQVEKNVWVVEMICNLVKNLPLDSYGAALMSMGVRILGVMLICSPSNVTAVALNANLFDITLQTAVFSVCSNDLSSGSWLLSGRLARMLLIDCEQNSNDYPLTISVLDFTIELVETGVENDVLLALIIFSFQYVLVNHEYWKYRIKHIRWKITLKVLELMKKCIMLMPYCGKLGEIIHNVLFSDSSIHNVLFHIACTTAHALEKLNASRFFDPMEIEGLQLAVCSVLDILSEMTTKLSKDTSSSIPVFLQAVFSCTTKPVPVVTSALSLISYFRDPVIQLGAVRFISTLFATTDCVQSFSCETTYFAPDNQEIINLRHSMSYILREKSESNEDLFVATVNLLTSAANYQPSFTVSILAPGENNEDRSSTNDAKLQRNETSVPKGSSLIDALINYVERADDLIKSKPHILLCVLNFLTALWQGAPQYANLLESLRSHVNFWKHLANAITSTASSENPLFESLKGKDALNMAYNFRCQSAILGIMAYEIFLQKKLLHAESLVKNTAESKDKEQNATKTEKSKATDFHDLKGVWSSWFKDSVLEKVIKTYTSCVHNNDVYEGAKVATSLFCVHVMLKLAVNDSGSLSVSLLQKIHGILTKLTIHPAFSELLSQYSHRGYSEGKELKKLILNDLYYHLQGELEGRKMGTGPFKELSQYLAESNFLGSYQHQFSEDFSAKNMYLFDLTQLRADFNLGAWDCSDWRTSKEIAETMLRFLQDANTVKLLLGSKLSALKELIAVLAVYHDDSKGRATTGERIQNELIFTCIDNICQSFLATIETLSPVLDASEDMLNILACQVELLLLLTRTVCKGLSTDISLLVMKCASSGLKLLSELKLLPSKANLIMKLLLTLLLLVLQSNSLNLNFDAVADKGSGKDFSKVSNATLGLLPILCNCITTSEHCMLSLSVMDLILGSFLMPRTWLPVLKNHLQMQFVILKLQDENSSTIPIILKFFLTIAQTRGAAEMLYCSGFLSSLRVLFSQSGESFSRIGSSNMGASEKLEIPQDIWGLGLAVVTAMVQSLGDSSTGTAIVESMMPYFFSEKAHLIFNSLDAPDFPSEDHYKKRPRAQRPWISFATLKETEHTLMLMWELNVLVNFQLGVPLFCVHLLLKRILKFAQNLHISTAEVDGLLFHHLDVYRITFLLLKFLCLQAEGAAKRAEEVGFIDLAHFPELPMPEILHGLQDQAITIVVELCQANKLMESLEIKSVCNLLLQILEMALQLELCVLQICTLRPVLGRVEDFSKEAKSLFSALDGHDFLKASRNSLKQMISCIYPGLL</sequence>
<evidence type="ECO:0000256" key="1">
    <source>
        <dbReference type="SAM" id="MobiDB-lite"/>
    </source>
</evidence>
<organism evidence="2 3">
    <name type="scientific">Vicia faba</name>
    <name type="common">Broad bean</name>
    <name type="synonym">Faba vulgaris</name>
    <dbReference type="NCBI Taxonomy" id="3906"/>
    <lineage>
        <taxon>Eukaryota</taxon>
        <taxon>Viridiplantae</taxon>
        <taxon>Streptophyta</taxon>
        <taxon>Embryophyta</taxon>
        <taxon>Tracheophyta</taxon>
        <taxon>Spermatophyta</taxon>
        <taxon>Magnoliopsida</taxon>
        <taxon>eudicotyledons</taxon>
        <taxon>Gunneridae</taxon>
        <taxon>Pentapetalae</taxon>
        <taxon>rosids</taxon>
        <taxon>fabids</taxon>
        <taxon>Fabales</taxon>
        <taxon>Fabaceae</taxon>
        <taxon>Papilionoideae</taxon>
        <taxon>50 kb inversion clade</taxon>
        <taxon>NPAAA clade</taxon>
        <taxon>Hologalegina</taxon>
        <taxon>IRL clade</taxon>
        <taxon>Fabeae</taxon>
        <taxon>Vicia</taxon>
    </lineage>
</organism>
<protein>
    <recommendedName>
        <fullName evidence="4">Nucleoporin NUP188 homolog</fullName>
    </recommendedName>
</protein>
<gene>
    <name evidence="2" type="ORF">VFH_VI063560</name>
</gene>
<dbReference type="GO" id="GO:0044611">
    <property type="term" value="C:nuclear pore inner ring"/>
    <property type="evidence" value="ECO:0007669"/>
    <property type="project" value="TreeGrafter"/>
</dbReference>